<dbReference type="InterPro" id="IPR036452">
    <property type="entry name" value="Ribo_hydro-like"/>
</dbReference>
<evidence type="ECO:0000256" key="4">
    <source>
        <dbReference type="SAM" id="MobiDB-lite"/>
    </source>
</evidence>
<evidence type="ECO:0000256" key="2">
    <source>
        <dbReference type="ARBA" id="ARBA00022801"/>
    </source>
</evidence>
<dbReference type="Pfam" id="PF01156">
    <property type="entry name" value="IU_nuc_hydro"/>
    <property type="match status" value="1"/>
</dbReference>
<keyword evidence="3" id="KW-0326">Glycosidase</keyword>
<dbReference type="PANTHER" id="PTHR12304:SF56">
    <property type="entry name" value="HYDROLASE, PUTATIVE (AFU_ORTHOLOGUE AFUA_1G11790)-RELATED"/>
    <property type="match status" value="1"/>
</dbReference>
<organism evidence="6 7">
    <name type="scientific">Lachnellula suecica</name>
    <dbReference type="NCBI Taxonomy" id="602035"/>
    <lineage>
        <taxon>Eukaryota</taxon>
        <taxon>Fungi</taxon>
        <taxon>Dikarya</taxon>
        <taxon>Ascomycota</taxon>
        <taxon>Pezizomycotina</taxon>
        <taxon>Leotiomycetes</taxon>
        <taxon>Helotiales</taxon>
        <taxon>Lachnaceae</taxon>
        <taxon>Lachnellula</taxon>
    </lineage>
</organism>
<proteinExistence type="inferred from homology"/>
<dbReference type="PANTHER" id="PTHR12304">
    <property type="entry name" value="INOSINE-URIDINE PREFERRING NUCLEOSIDE HYDROLASE"/>
    <property type="match status" value="1"/>
</dbReference>
<protein>
    <recommendedName>
        <fullName evidence="5">Inosine/uridine-preferring nucleoside hydrolase domain-containing protein</fullName>
    </recommendedName>
</protein>
<evidence type="ECO:0000259" key="5">
    <source>
        <dbReference type="Pfam" id="PF01156"/>
    </source>
</evidence>
<evidence type="ECO:0000256" key="1">
    <source>
        <dbReference type="ARBA" id="ARBA00009176"/>
    </source>
</evidence>
<reference evidence="6 7" key="1">
    <citation type="submission" date="2018-05" db="EMBL/GenBank/DDBJ databases">
        <title>Genome sequencing and assembly of the regulated plant pathogen Lachnellula willkommii and related sister species for the development of diagnostic species identification markers.</title>
        <authorList>
            <person name="Giroux E."/>
            <person name="Bilodeau G."/>
        </authorList>
    </citation>
    <scope>NUCLEOTIDE SEQUENCE [LARGE SCALE GENOMIC DNA]</scope>
    <source>
        <strain evidence="6 7">CBS 268.59</strain>
    </source>
</reference>
<dbReference type="EMBL" id="QGMK01000220">
    <property type="protein sequence ID" value="TVY83190.1"/>
    <property type="molecule type" value="Genomic_DNA"/>
</dbReference>
<evidence type="ECO:0000256" key="3">
    <source>
        <dbReference type="ARBA" id="ARBA00023295"/>
    </source>
</evidence>
<dbReference type="InterPro" id="IPR001910">
    <property type="entry name" value="Inosine/uridine_hydrolase_dom"/>
</dbReference>
<dbReference type="InterPro" id="IPR023186">
    <property type="entry name" value="IUNH"/>
</dbReference>
<comment type="similarity">
    <text evidence="1">Belongs to the IUNH family.</text>
</comment>
<keyword evidence="7" id="KW-1185">Reference proteome</keyword>
<sequence length="461" mass="50175">MAPLNRIIIDTDPGVDDILAMLLALAAKPEEIEILLLSVTYGNVEAQSCLRNVVALFHVIEKELEWRKARGQLEGFEAMRSSKPIVAVGAEHPLEDELLMADYFHGIDGLAGVHTTHPHLSPADTWKTLFQPPQANATAEQLAEAREIASSITSFRPSQVLAHKEMLRLLRENPSDTITIVAIGPLTNVALAAAEDPETFLRVKEVVVMGGAIDIEGNITPVAEFNTYADAVATARVFALTSPTPSSTMPPIPAKMSKIAAYPSKLSKKLNLTLFPLDITTPHQLHRQALQAKLDPLIKAGSPLAEWTSAFVHKTYEKLVSLSRASVDPGLEMHDPLCIWYMLTRSSPAWMPAPKAPEDIRVETAGQWTRGMHIVDRRNRKKAGTVPEQVKSPGAVDITNPMESLNIEAMGGAEGVDAPERDAPGDNGGWLDVNKGNRINRIVGTPGEDAFGPYLLERIFG</sequence>
<dbReference type="GO" id="GO:0006152">
    <property type="term" value="P:purine nucleoside catabolic process"/>
    <property type="evidence" value="ECO:0007669"/>
    <property type="project" value="TreeGrafter"/>
</dbReference>
<accession>A0A8T9CGP8</accession>
<name>A0A8T9CGP8_9HELO</name>
<dbReference type="AlphaFoldDB" id="A0A8T9CGP8"/>
<comment type="caution">
    <text evidence="6">The sequence shown here is derived from an EMBL/GenBank/DDBJ whole genome shotgun (WGS) entry which is preliminary data.</text>
</comment>
<dbReference type="SUPFAM" id="SSF53590">
    <property type="entry name" value="Nucleoside hydrolase"/>
    <property type="match status" value="1"/>
</dbReference>
<dbReference type="Proteomes" id="UP000469558">
    <property type="component" value="Unassembled WGS sequence"/>
</dbReference>
<dbReference type="GO" id="GO:0005829">
    <property type="term" value="C:cytosol"/>
    <property type="evidence" value="ECO:0007669"/>
    <property type="project" value="TreeGrafter"/>
</dbReference>
<dbReference type="GO" id="GO:0008477">
    <property type="term" value="F:purine nucleosidase activity"/>
    <property type="evidence" value="ECO:0007669"/>
    <property type="project" value="TreeGrafter"/>
</dbReference>
<feature type="region of interest" description="Disordered" evidence="4">
    <location>
        <begin position="379"/>
        <end position="398"/>
    </location>
</feature>
<evidence type="ECO:0000313" key="7">
    <source>
        <dbReference type="Proteomes" id="UP000469558"/>
    </source>
</evidence>
<feature type="domain" description="Inosine/uridine-preferring nucleoside hydrolase" evidence="5">
    <location>
        <begin position="7"/>
        <end position="383"/>
    </location>
</feature>
<gene>
    <name evidence="6" type="ORF">LSUE1_G000865</name>
</gene>
<dbReference type="Gene3D" id="3.90.245.10">
    <property type="entry name" value="Ribonucleoside hydrolase-like"/>
    <property type="match status" value="1"/>
</dbReference>
<dbReference type="OrthoDB" id="5783963at2759"/>
<keyword evidence="2" id="KW-0378">Hydrolase</keyword>
<evidence type="ECO:0000313" key="6">
    <source>
        <dbReference type="EMBL" id="TVY83190.1"/>
    </source>
</evidence>